<name>A0A3P6GMB2_BRAOL</name>
<evidence type="ECO:0000313" key="1">
    <source>
        <dbReference type="EMBL" id="VDD60891.1"/>
    </source>
</evidence>
<sequence>MSSLCPRWNFASNHQSDDDGRVIIIWRNPLIVSIISQSRQQVTCEIKIPGLQAIIFTTIYAANTSQDRTYLLDRINPSSLSLRP</sequence>
<proteinExistence type="predicted"/>
<organism evidence="1">
    <name type="scientific">Brassica oleracea</name>
    <name type="common">Wild cabbage</name>
    <dbReference type="NCBI Taxonomy" id="3712"/>
    <lineage>
        <taxon>Eukaryota</taxon>
        <taxon>Viridiplantae</taxon>
        <taxon>Streptophyta</taxon>
        <taxon>Embryophyta</taxon>
        <taxon>Tracheophyta</taxon>
        <taxon>Spermatophyta</taxon>
        <taxon>Magnoliopsida</taxon>
        <taxon>eudicotyledons</taxon>
        <taxon>Gunneridae</taxon>
        <taxon>Pentapetalae</taxon>
        <taxon>rosids</taxon>
        <taxon>malvids</taxon>
        <taxon>Brassicales</taxon>
        <taxon>Brassicaceae</taxon>
        <taxon>Brassiceae</taxon>
        <taxon>Brassica</taxon>
    </lineage>
</organism>
<dbReference type="AlphaFoldDB" id="A0A3P6GMB2"/>
<accession>A0A3P6GMB2</accession>
<dbReference type="EMBL" id="LR031880">
    <property type="protein sequence ID" value="VDD60891.1"/>
    <property type="molecule type" value="Genomic_DNA"/>
</dbReference>
<reference evidence="1" key="1">
    <citation type="submission" date="2018-11" db="EMBL/GenBank/DDBJ databases">
        <authorList>
            <consortium name="Genoscope - CEA"/>
            <person name="William W."/>
        </authorList>
    </citation>
    <scope>NUCLEOTIDE SEQUENCE</scope>
</reference>
<gene>
    <name evidence="1" type="ORF">BOLC6T36344H</name>
</gene>
<protein>
    <submittedName>
        <fullName evidence="1">Uncharacterized protein</fullName>
    </submittedName>
</protein>